<evidence type="ECO:0000313" key="3">
    <source>
        <dbReference type="Proteomes" id="UP000317318"/>
    </source>
</evidence>
<dbReference type="InterPro" id="IPR007788">
    <property type="entry name" value="QCT"/>
</dbReference>
<name>A0A517R1H1_9PLAN</name>
<dbReference type="InterPro" id="IPR011044">
    <property type="entry name" value="Quino_amine_DH_bsu"/>
</dbReference>
<keyword evidence="1" id="KW-1133">Transmembrane helix</keyword>
<dbReference type="SUPFAM" id="SSF50969">
    <property type="entry name" value="YVTN repeat-like/Quinoprotein amine dehydrogenase"/>
    <property type="match status" value="1"/>
</dbReference>
<evidence type="ECO:0000256" key="1">
    <source>
        <dbReference type="SAM" id="Phobius"/>
    </source>
</evidence>
<dbReference type="PANTHER" id="PTHR31270:SF1">
    <property type="entry name" value="GLUTAMINYL-PEPTIDE CYCLOTRANSFERASE"/>
    <property type="match status" value="1"/>
</dbReference>
<feature type="transmembrane region" description="Helical" evidence="1">
    <location>
        <begin position="13"/>
        <end position="33"/>
    </location>
</feature>
<keyword evidence="2" id="KW-0808">Transferase</keyword>
<dbReference type="KEGG" id="svp:Pan189_21370"/>
<keyword evidence="1" id="KW-0472">Membrane</keyword>
<keyword evidence="1" id="KW-0812">Transmembrane</keyword>
<organism evidence="2 3">
    <name type="scientific">Stratiformator vulcanicus</name>
    <dbReference type="NCBI Taxonomy" id="2527980"/>
    <lineage>
        <taxon>Bacteria</taxon>
        <taxon>Pseudomonadati</taxon>
        <taxon>Planctomycetota</taxon>
        <taxon>Planctomycetia</taxon>
        <taxon>Planctomycetales</taxon>
        <taxon>Planctomycetaceae</taxon>
        <taxon>Stratiformator</taxon>
    </lineage>
</organism>
<protein>
    <submittedName>
        <fullName evidence="2">Glutamine cyclotransferase</fullName>
    </submittedName>
</protein>
<dbReference type="EMBL" id="CP036268">
    <property type="protein sequence ID" value="QDT37755.1"/>
    <property type="molecule type" value="Genomic_DNA"/>
</dbReference>
<accession>A0A517R1H1</accession>
<proteinExistence type="predicted"/>
<dbReference type="GO" id="GO:0016603">
    <property type="term" value="F:glutaminyl-peptide cyclotransferase activity"/>
    <property type="evidence" value="ECO:0007669"/>
    <property type="project" value="InterPro"/>
</dbReference>
<dbReference type="Pfam" id="PF05096">
    <property type="entry name" value="Glu_cyclase_2"/>
    <property type="match status" value="1"/>
</dbReference>
<dbReference type="RefSeq" id="WP_310820315.1">
    <property type="nucleotide sequence ID" value="NZ_CP036268.1"/>
</dbReference>
<gene>
    <name evidence="2" type="ORF">Pan189_21370</name>
</gene>
<sequence length="272" mass="30682">MNEADRRTTTARLAFPAVMFIAVIAVISAVAVLRPRRSEAAAPVEKARIVASFPHDRGAFCQGLLIEGDTLYESTGQYGQSSLREVELKSGKVKRLKTLNQRYFGEGLASHGDLLYQLTWQAGIGFVYDRKTLRYVRPFRYRGEGWGLTSDGKSLILSDGSPTLRFYNPKTFRISRSLTVRDGTRVVDDLNELEFVEGEILANIWHKNGIARINPENGRVIGWIDCSHLVPKDLRSDEEVLNGIAYDDESERLFVTGKNWPVLYEIETPRAK</sequence>
<keyword evidence="3" id="KW-1185">Reference proteome</keyword>
<dbReference type="AlphaFoldDB" id="A0A517R1H1"/>
<reference evidence="2 3" key="1">
    <citation type="submission" date="2019-02" db="EMBL/GenBank/DDBJ databases">
        <title>Deep-cultivation of Planctomycetes and their phenomic and genomic characterization uncovers novel biology.</title>
        <authorList>
            <person name="Wiegand S."/>
            <person name="Jogler M."/>
            <person name="Boedeker C."/>
            <person name="Pinto D."/>
            <person name="Vollmers J."/>
            <person name="Rivas-Marin E."/>
            <person name="Kohn T."/>
            <person name="Peeters S.H."/>
            <person name="Heuer A."/>
            <person name="Rast P."/>
            <person name="Oberbeckmann S."/>
            <person name="Bunk B."/>
            <person name="Jeske O."/>
            <person name="Meyerdierks A."/>
            <person name="Storesund J.E."/>
            <person name="Kallscheuer N."/>
            <person name="Luecker S."/>
            <person name="Lage O.M."/>
            <person name="Pohl T."/>
            <person name="Merkel B.J."/>
            <person name="Hornburger P."/>
            <person name="Mueller R.-W."/>
            <person name="Bruemmer F."/>
            <person name="Labrenz M."/>
            <person name="Spormann A.M."/>
            <person name="Op den Camp H."/>
            <person name="Overmann J."/>
            <person name="Amann R."/>
            <person name="Jetten M.S.M."/>
            <person name="Mascher T."/>
            <person name="Medema M.H."/>
            <person name="Devos D.P."/>
            <person name="Kaster A.-K."/>
            <person name="Ovreas L."/>
            <person name="Rohde M."/>
            <person name="Galperin M.Y."/>
            <person name="Jogler C."/>
        </authorList>
    </citation>
    <scope>NUCLEOTIDE SEQUENCE [LARGE SCALE GENOMIC DNA]</scope>
    <source>
        <strain evidence="2 3">Pan189</strain>
    </source>
</reference>
<evidence type="ECO:0000313" key="2">
    <source>
        <dbReference type="EMBL" id="QDT37755.1"/>
    </source>
</evidence>
<dbReference type="PANTHER" id="PTHR31270">
    <property type="entry name" value="GLUTAMINYL-PEPTIDE CYCLOTRANSFERASE"/>
    <property type="match status" value="1"/>
</dbReference>
<dbReference type="Proteomes" id="UP000317318">
    <property type="component" value="Chromosome"/>
</dbReference>